<sequence>MSDLVNKKKEVVFLLEKYISTIEKSDITIPFWEGGLTTFISALQKCITDIKRDCVSPTGFYYPCINLKYFHPKSPLGDVFEITYSHSKELKEMFDLVNSKCKEIAELDN</sequence>
<name>A0A418YG05_9GAMM</name>
<comment type="caution">
    <text evidence="1">The sequence shown here is derived from an EMBL/GenBank/DDBJ whole genome shotgun (WGS) entry which is preliminary data.</text>
</comment>
<organism evidence="1 2">
    <name type="scientific">Motilimonas pumila</name>
    <dbReference type="NCBI Taxonomy" id="2303987"/>
    <lineage>
        <taxon>Bacteria</taxon>
        <taxon>Pseudomonadati</taxon>
        <taxon>Pseudomonadota</taxon>
        <taxon>Gammaproteobacteria</taxon>
        <taxon>Alteromonadales</taxon>
        <taxon>Alteromonadales genera incertae sedis</taxon>
        <taxon>Motilimonas</taxon>
    </lineage>
</organism>
<dbReference type="EMBL" id="QZCH01000008">
    <property type="protein sequence ID" value="RJG48419.1"/>
    <property type="molecule type" value="Genomic_DNA"/>
</dbReference>
<proteinExistence type="predicted"/>
<dbReference type="Proteomes" id="UP000283255">
    <property type="component" value="Unassembled WGS sequence"/>
</dbReference>
<reference evidence="1 2" key="1">
    <citation type="submission" date="2018-09" db="EMBL/GenBank/DDBJ databases">
        <authorList>
            <person name="Wang F."/>
        </authorList>
    </citation>
    <scope>NUCLEOTIDE SEQUENCE [LARGE SCALE GENOMIC DNA]</scope>
    <source>
        <strain evidence="1 2">PLHSC7-2</strain>
    </source>
</reference>
<keyword evidence="2" id="KW-1185">Reference proteome</keyword>
<dbReference type="RefSeq" id="WP_119910229.1">
    <property type="nucleotide sequence ID" value="NZ_QZCH01000008.1"/>
</dbReference>
<dbReference type="AlphaFoldDB" id="A0A418YG05"/>
<accession>A0A418YG05</accession>
<gene>
    <name evidence="1" type="ORF">D1Z90_07960</name>
</gene>
<evidence type="ECO:0000313" key="2">
    <source>
        <dbReference type="Proteomes" id="UP000283255"/>
    </source>
</evidence>
<reference evidence="1 2" key="2">
    <citation type="submission" date="2019-01" db="EMBL/GenBank/DDBJ databases">
        <title>Motilimonas pumilus sp. nov., isolated from the gut of sea cucumber (Apostichopus japonicus).</title>
        <authorList>
            <person name="Wang F.-Q."/>
            <person name="Ren L.-H."/>
            <person name="Lin Y.-W."/>
            <person name="Sun G.-H."/>
            <person name="Du Z.-J."/>
            <person name="Zhao J.-X."/>
            <person name="Liu X.-J."/>
            <person name="Liu L.-J."/>
        </authorList>
    </citation>
    <scope>NUCLEOTIDE SEQUENCE [LARGE SCALE GENOMIC DNA]</scope>
    <source>
        <strain evidence="1 2">PLHSC7-2</strain>
    </source>
</reference>
<evidence type="ECO:0000313" key="1">
    <source>
        <dbReference type="EMBL" id="RJG48419.1"/>
    </source>
</evidence>
<protein>
    <submittedName>
        <fullName evidence="1">Uncharacterized protein</fullName>
    </submittedName>
</protein>